<keyword evidence="3" id="KW-0472">Membrane</keyword>
<dbReference type="InterPro" id="IPR003439">
    <property type="entry name" value="ABC_transporter-like_ATP-bd"/>
</dbReference>
<dbReference type="PROSITE" id="PS00211">
    <property type="entry name" value="ABC_TRANSPORTER_1"/>
    <property type="match status" value="1"/>
</dbReference>
<comment type="caution">
    <text evidence="7">The sequence shown here is derived from an EMBL/GenBank/DDBJ whole genome shotgun (WGS) entry which is preliminary data.</text>
</comment>
<evidence type="ECO:0000313" key="7">
    <source>
        <dbReference type="EMBL" id="MBK7675625.1"/>
    </source>
</evidence>
<proteinExistence type="inferred from homology"/>
<dbReference type="SUPFAM" id="SSF52540">
    <property type="entry name" value="P-loop containing nucleoside triphosphate hydrolases"/>
    <property type="match status" value="1"/>
</dbReference>
<evidence type="ECO:0000259" key="6">
    <source>
        <dbReference type="PROSITE" id="PS50893"/>
    </source>
</evidence>
<dbReference type="GO" id="GO:0005524">
    <property type="term" value="F:ATP binding"/>
    <property type="evidence" value="ECO:0007669"/>
    <property type="project" value="UniProtKB-KW"/>
</dbReference>
<dbReference type="EMBL" id="JADJMH010000012">
    <property type="protein sequence ID" value="MBK7675625.1"/>
    <property type="molecule type" value="Genomic_DNA"/>
</dbReference>
<dbReference type="InterPro" id="IPR003593">
    <property type="entry name" value="AAA+_ATPase"/>
</dbReference>
<dbReference type="PANTHER" id="PTHR42734:SF5">
    <property type="entry name" value="IRON TRANSPORT SYSTEM ATP-BINDING PROTEIN HI_0361-RELATED"/>
    <property type="match status" value="1"/>
</dbReference>
<protein>
    <submittedName>
        <fullName evidence="7">ABC transporter ATP-binding protein</fullName>
    </submittedName>
</protein>
<keyword evidence="4" id="KW-0547">Nucleotide-binding</keyword>
<dbReference type="Proteomes" id="UP000697998">
    <property type="component" value="Unassembled WGS sequence"/>
</dbReference>
<dbReference type="InterPro" id="IPR050153">
    <property type="entry name" value="Metal_Ion_Import_ABC"/>
</dbReference>
<dbReference type="PROSITE" id="PS50893">
    <property type="entry name" value="ABC_TRANSPORTER_2"/>
    <property type="match status" value="1"/>
</dbReference>
<reference evidence="7 8" key="1">
    <citation type="submission" date="2020-10" db="EMBL/GenBank/DDBJ databases">
        <title>Connecting structure to function with the recovery of over 1000 high-quality activated sludge metagenome-assembled genomes encoding full-length rRNA genes using long-read sequencing.</title>
        <authorList>
            <person name="Singleton C.M."/>
            <person name="Petriglieri F."/>
            <person name="Kristensen J.M."/>
            <person name="Kirkegaard R.H."/>
            <person name="Michaelsen T.Y."/>
            <person name="Andersen M.H."/>
            <person name="Karst S.M."/>
            <person name="Dueholm M.S."/>
            <person name="Nielsen P.H."/>
            <person name="Albertsen M."/>
        </authorList>
    </citation>
    <scope>NUCLEOTIDE SEQUENCE [LARGE SCALE GENOMIC DNA]</scope>
    <source>
        <strain evidence="7">EsbW_18-Q3-R4-48_BATAC.285</strain>
    </source>
</reference>
<evidence type="ECO:0000256" key="3">
    <source>
        <dbReference type="ARBA" id="ARBA00022475"/>
    </source>
</evidence>
<dbReference type="PANTHER" id="PTHR42734">
    <property type="entry name" value="METAL TRANSPORT SYSTEM ATP-BINDING PROTEIN TM_0124-RELATED"/>
    <property type="match status" value="1"/>
</dbReference>
<comment type="similarity">
    <text evidence="1">Belongs to the ABC transporter superfamily.</text>
</comment>
<sequence length="259" mass="27962">MRPLAPGPAGPILRFENLTLGYNRHPAVHHLRGEVAAGSLLAIVGPNGAGKSTLLKAIAGELRPLQGRIELIGVQRRQIAYLTQQATLDNAFPIVVHDFVAMGLWREIGAFGGLDRSLRRRIAEAIDSVGLNGLEARPIGALSGGQLQRALFARVMLQDAPLVLLDEPYGAIDAASVRDLAAVVRHWHDEGRTVIVVLHDLEHVRQEYPETLLLARELVARGDTTSVLSEANLLRARDLAEGRGDDAHAAICHADQDVA</sequence>
<dbReference type="Pfam" id="PF00005">
    <property type="entry name" value="ABC_tran"/>
    <property type="match status" value="1"/>
</dbReference>
<evidence type="ECO:0000256" key="1">
    <source>
        <dbReference type="ARBA" id="ARBA00005417"/>
    </source>
</evidence>
<keyword evidence="2" id="KW-0813">Transport</keyword>
<evidence type="ECO:0000256" key="4">
    <source>
        <dbReference type="ARBA" id="ARBA00022741"/>
    </source>
</evidence>
<name>A0A935PYB8_9PROT</name>
<evidence type="ECO:0000256" key="5">
    <source>
        <dbReference type="ARBA" id="ARBA00022840"/>
    </source>
</evidence>
<keyword evidence="3" id="KW-1003">Cell membrane</keyword>
<organism evidence="7 8">
    <name type="scientific">Candidatus Accumulibacter proximus</name>
    <dbReference type="NCBI Taxonomy" id="2954385"/>
    <lineage>
        <taxon>Bacteria</taxon>
        <taxon>Pseudomonadati</taxon>
        <taxon>Pseudomonadota</taxon>
        <taxon>Betaproteobacteria</taxon>
        <taxon>Candidatus Accumulibacter</taxon>
    </lineage>
</organism>
<dbReference type="SMART" id="SM00382">
    <property type="entry name" value="AAA"/>
    <property type="match status" value="1"/>
</dbReference>
<dbReference type="Gene3D" id="3.40.50.300">
    <property type="entry name" value="P-loop containing nucleotide triphosphate hydrolases"/>
    <property type="match status" value="1"/>
</dbReference>
<dbReference type="InterPro" id="IPR027417">
    <property type="entry name" value="P-loop_NTPase"/>
</dbReference>
<evidence type="ECO:0000256" key="2">
    <source>
        <dbReference type="ARBA" id="ARBA00022448"/>
    </source>
</evidence>
<dbReference type="InterPro" id="IPR017871">
    <property type="entry name" value="ABC_transporter-like_CS"/>
</dbReference>
<feature type="domain" description="ABC transporter" evidence="6">
    <location>
        <begin position="13"/>
        <end position="240"/>
    </location>
</feature>
<accession>A0A935PYB8</accession>
<dbReference type="GO" id="GO:0016887">
    <property type="term" value="F:ATP hydrolysis activity"/>
    <property type="evidence" value="ECO:0007669"/>
    <property type="project" value="InterPro"/>
</dbReference>
<dbReference type="AlphaFoldDB" id="A0A935PYB8"/>
<keyword evidence="5 7" id="KW-0067">ATP-binding</keyword>
<dbReference type="CDD" id="cd03235">
    <property type="entry name" value="ABC_Metallic_Cations"/>
    <property type="match status" value="1"/>
</dbReference>
<evidence type="ECO:0000313" key="8">
    <source>
        <dbReference type="Proteomes" id="UP000697998"/>
    </source>
</evidence>
<gene>
    <name evidence="7" type="ORF">IPJ27_13185</name>
</gene>